<proteinExistence type="predicted"/>
<evidence type="ECO:0000313" key="2">
    <source>
        <dbReference type="EMBL" id="MCX7570467.1"/>
    </source>
</evidence>
<keyword evidence="3" id="KW-1185">Reference proteome</keyword>
<protein>
    <recommendedName>
        <fullName evidence="4">Rod shape-determining protein MreD</fullName>
    </recommendedName>
</protein>
<feature type="transmembrane region" description="Helical" evidence="1">
    <location>
        <begin position="94"/>
        <end position="113"/>
    </location>
</feature>
<name>A0ABT3X0N0_9BACL</name>
<dbReference type="Proteomes" id="UP001208017">
    <property type="component" value="Unassembled WGS sequence"/>
</dbReference>
<reference evidence="2 3" key="1">
    <citation type="submission" date="2022-11" db="EMBL/GenBank/DDBJ databases">
        <title>Study of microbial diversity in lake waters.</title>
        <authorList>
            <person name="Zhang J."/>
        </authorList>
    </citation>
    <scope>NUCLEOTIDE SEQUENCE [LARGE SCALE GENOMIC DNA]</scope>
    <source>
        <strain evidence="2 3">DT12</strain>
    </source>
</reference>
<feature type="transmembrane region" description="Helical" evidence="1">
    <location>
        <begin position="125"/>
        <end position="143"/>
    </location>
</feature>
<accession>A0ABT3X0N0</accession>
<evidence type="ECO:0000256" key="1">
    <source>
        <dbReference type="SAM" id="Phobius"/>
    </source>
</evidence>
<feature type="transmembrane region" description="Helical" evidence="1">
    <location>
        <begin position="69"/>
        <end position="87"/>
    </location>
</feature>
<organism evidence="2 3">
    <name type="scientific">Tumebacillus lacus</name>
    <dbReference type="NCBI Taxonomy" id="2995335"/>
    <lineage>
        <taxon>Bacteria</taxon>
        <taxon>Bacillati</taxon>
        <taxon>Bacillota</taxon>
        <taxon>Bacilli</taxon>
        <taxon>Bacillales</taxon>
        <taxon>Alicyclobacillaceae</taxon>
        <taxon>Tumebacillus</taxon>
    </lineage>
</organism>
<comment type="caution">
    <text evidence="2">The sequence shown here is derived from an EMBL/GenBank/DDBJ whole genome shotgun (WGS) entry which is preliminary data.</text>
</comment>
<feature type="transmembrane region" description="Helical" evidence="1">
    <location>
        <begin position="32"/>
        <end position="49"/>
    </location>
</feature>
<dbReference type="RefSeq" id="WP_267151711.1">
    <property type="nucleotide sequence ID" value="NZ_JAPMLT010000004.1"/>
</dbReference>
<feature type="transmembrane region" description="Helical" evidence="1">
    <location>
        <begin position="6"/>
        <end position="23"/>
    </location>
</feature>
<gene>
    <name evidence="2" type="ORF">OS242_10890</name>
</gene>
<sequence length="154" mass="18299">MNLVNLMMVVPGVLWTILAILIVKRLSPAEKYAVWFFTMAFALLFDVFIGGSLDLYDYGGEGAIQWQDLVNISLVNPSLALLYLNFLPRRRFAILVYTAVWIGFLLGYEWLFLYLKIMKYKGWSMWYSLLIYPFLFWIMVRNLRWFRHLMQKSS</sequence>
<evidence type="ECO:0008006" key="4">
    <source>
        <dbReference type="Google" id="ProtNLM"/>
    </source>
</evidence>
<keyword evidence="1" id="KW-1133">Transmembrane helix</keyword>
<keyword evidence="1" id="KW-0472">Membrane</keyword>
<dbReference type="EMBL" id="JAPMLT010000004">
    <property type="protein sequence ID" value="MCX7570467.1"/>
    <property type="molecule type" value="Genomic_DNA"/>
</dbReference>
<evidence type="ECO:0000313" key="3">
    <source>
        <dbReference type="Proteomes" id="UP001208017"/>
    </source>
</evidence>
<keyword evidence="1" id="KW-0812">Transmembrane</keyword>